<dbReference type="AlphaFoldDB" id="A0A918LGV9"/>
<dbReference type="Proteomes" id="UP000660680">
    <property type="component" value="Unassembled WGS sequence"/>
</dbReference>
<reference evidence="1" key="2">
    <citation type="submission" date="2020-09" db="EMBL/GenBank/DDBJ databases">
        <authorList>
            <person name="Sun Q."/>
            <person name="Ohkuma M."/>
        </authorList>
    </citation>
    <scope>NUCLEOTIDE SEQUENCE</scope>
    <source>
        <strain evidence="1">JCM 3276</strain>
    </source>
</reference>
<dbReference type="InterPro" id="IPR015029">
    <property type="entry name" value="PrnB"/>
</dbReference>
<gene>
    <name evidence="1" type="primary">kynA</name>
    <name evidence="1" type="ORF">GCM10010171_48080</name>
</gene>
<evidence type="ECO:0000313" key="1">
    <source>
        <dbReference type="EMBL" id="GGS47232.1"/>
    </source>
</evidence>
<keyword evidence="2" id="KW-1185">Reference proteome</keyword>
<reference evidence="1" key="1">
    <citation type="journal article" date="2014" name="Int. J. Syst. Evol. Microbiol.">
        <title>Complete genome sequence of Corynebacterium casei LMG S-19264T (=DSM 44701T), isolated from a smear-ripened cheese.</title>
        <authorList>
            <consortium name="US DOE Joint Genome Institute (JGI-PGF)"/>
            <person name="Walter F."/>
            <person name="Albersmeier A."/>
            <person name="Kalinowski J."/>
            <person name="Ruckert C."/>
        </authorList>
    </citation>
    <scope>NUCLEOTIDE SEQUENCE</scope>
    <source>
        <strain evidence="1">JCM 3276</strain>
    </source>
</reference>
<evidence type="ECO:0000313" key="2">
    <source>
        <dbReference type="Proteomes" id="UP000660680"/>
    </source>
</evidence>
<organism evidence="1 2">
    <name type="scientific">Actinokineospora fastidiosa</name>
    <dbReference type="NCBI Taxonomy" id="1816"/>
    <lineage>
        <taxon>Bacteria</taxon>
        <taxon>Bacillati</taxon>
        <taxon>Actinomycetota</taxon>
        <taxon>Actinomycetes</taxon>
        <taxon>Pseudonocardiales</taxon>
        <taxon>Pseudonocardiaceae</taxon>
        <taxon>Actinokineospora</taxon>
    </lineage>
</organism>
<dbReference type="SUPFAM" id="SSF140959">
    <property type="entry name" value="Indolic compounds 2,3-dioxygenase-like"/>
    <property type="match status" value="1"/>
</dbReference>
<dbReference type="RefSeq" id="WP_189212824.1">
    <property type="nucleotide sequence ID" value="NZ_BMRB01000004.1"/>
</dbReference>
<sequence length="369" mass="40775">MAVERVEQWLRREFVAYNTELDEAYFAERAEVLLGVPALDRVKRALYTEGLELISAIDAYPDSPAERYSLLGAVGFYLGACRRHGIDDEPRAAWALADELGAGLGVAPRYVFAHQSTHNLAVDGVCRRFTTLPDEANFTTTNGLAVLAYQRAAAALRRVADVGVSSPLATYLLEDAKSALDDVLSFNRTLGKSLDVDRFYLNIRSYFMSHRVGSREYRGVNAGDFAAVNEIDLVLGLCSARYPFYQHVVTEKYPYVPPEDQPRLRAAMTARPLLGLFLRDPHPQNAELFLAVCRAHGAAYAHHHSRLVRHFLEGPARAARRQEDVTASGPPLDVVVEGLARLADLRAARDRPGLTTARSGLDALRRAIG</sequence>
<protein>
    <submittedName>
        <fullName evidence="1">Tryptophan 2,3-dioxygenase KynA</fullName>
    </submittedName>
</protein>
<dbReference type="Pfam" id="PF08933">
    <property type="entry name" value="PrnB"/>
    <property type="match status" value="1"/>
</dbReference>
<name>A0A918LGV9_9PSEU</name>
<dbReference type="InterPro" id="IPR037217">
    <property type="entry name" value="Trp/Indoleamine_2_3_dOase-like"/>
</dbReference>
<comment type="caution">
    <text evidence="1">The sequence shown here is derived from an EMBL/GenBank/DDBJ whole genome shotgun (WGS) entry which is preliminary data.</text>
</comment>
<accession>A0A918LGV9</accession>
<proteinExistence type="predicted"/>
<dbReference type="EMBL" id="BMRB01000004">
    <property type="protein sequence ID" value="GGS47232.1"/>
    <property type="molecule type" value="Genomic_DNA"/>
</dbReference>
<dbReference type="GO" id="GO:0046872">
    <property type="term" value="F:metal ion binding"/>
    <property type="evidence" value="ECO:0007669"/>
    <property type="project" value="InterPro"/>
</dbReference>
<dbReference type="GO" id="GO:0020037">
    <property type="term" value="F:heme binding"/>
    <property type="evidence" value="ECO:0007669"/>
    <property type="project" value="InterPro"/>
</dbReference>
<dbReference type="GO" id="GO:0019441">
    <property type="term" value="P:L-tryptophan catabolic process to kynurenine"/>
    <property type="evidence" value="ECO:0007669"/>
    <property type="project" value="InterPro"/>
</dbReference>
<dbReference type="Gene3D" id="1.20.58.600">
    <property type="match status" value="1"/>
</dbReference>
<dbReference type="Gene3D" id="1.20.58.480">
    <property type="match status" value="1"/>
</dbReference>